<organism evidence="2 3">
    <name type="scientific">Ammonicoccus fulvus</name>
    <dbReference type="NCBI Taxonomy" id="3138240"/>
    <lineage>
        <taxon>Bacteria</taxon>
        <taxon>Bacillati</taxon>
        <taxon>Actinomycetota</taxon>
        <taxon>Actinomycetes</taxon>
        <taxon>Propionibacteriales</taxon>
        <taxon>Propionibacteriaceae</taxon>
        <taxon>Ammonicoccus</taxon>
    </lineage>
</organism>
<name>A0ABZ3FLP2_9ACTN</name>
<feature type="transmembrane region" description="Helical" evidence="1">
    <location>
        <begin position="238"/>
        <end position="257"/>
    </location>
</feature>
<feature type="transmembrane region" description="Helical" evidence="1">
    <location>
        <begin position="402"/>
        <end position="422"/>
    </location>
</feature>
<sequence>MSSVSRPATLARSGGRLIRRVVVDPIRDEGPAPGGWPAALRPAWILLVPPTVLAMALVLLAGPLRSNAHLTGSSEGVWLPTSMIAPMLVLVVACLAALAAAVLHLHWAASTLGMLLLLPALLGPFAQGGLPTIATVLGAWVALLVFLIVRRRRAPVWWEFVVCVGILAVAVCVPAWLNQRSTGALLDTRAIGLESALVAIAWLTIPAVFVGGYGLAAFTVRLGRWGSHTVAGRSVRGLLALVAVAGVWVVVQTVVLVRRGDEPWRGMSIAVSAGLLVVTIAIAAGLVLVSRRRNSLGDLLHPDRLGQELEPVIWPVAFATAGIFLVLGVVSVAEILITGSRGEARVVSPAVFVQVAQGVLAVVVTIWAVRRARAGKVLMLFPAAALLANQVIRVVTRLGDIGATWWSPATVVAASVLGLVLWLVRGNLLDRNRLLAVLTLLLLAALWPWRFIIAEPFVLFATVSAAVTVLFGLVWALLTDVRWVQGDSRSFPRGARVLLWWGYGLLSLTVLAWLSLTAGQSRALNLENFAGAGDDVLGTMLVVGVAVACLTALWRRPRNGHDLGSIMTQATQSIR</sequence>
<dbReference type="RefSeq" id="WP_425308394.1">
    <property type="nucleotide sequence ID" value="NZ_CP154795.1"/>
</dbReference>
<feature type="transmembrane region" description="Helical" evidence="1">
    <location>
        <begin position="457"/>
        <end position="478"/>
    </location>
</feature>
<accession>A0ABZ3FLP2</accession>
<feature type="transmembrane region" description="Helical" evidence="1">
    <location>
        <begin position="83"/>
        <end position="109"/>
    </location>
</feature>
<feature type="transmembrane region" description="Helical" evidence="1">
    <location>
        <begin position="197"/>
        <end position="218"/>
    </location>
</feature>
<evidence type="ECO:0000313" key="2">
    <source>
        <dbReference type="EMBL" id="XAN06952.1"/>
    </source>
</evidence>
<feature type="transmembrane region" description="Helical" evidence="1">
    <location>
        <begin position="269"/>
        <end position="291"/>
    </location>
</feature>
<keyword evidence="1" id="KW-0472">Membrane</keyword>
<feature type="transmembrane region" description="Helical" evidence="1">
    <location>
        <begin position="156"/>
        <end position="177"/>
    </location>
</feature>
<feature type="transmembrane region" description="Helical" evidence="1">
    <location>
        <begin position="312"/>
        <end position="337"/>
    </location>
</feature>
<keyword evidence="3" id="KW-1185">Reference proteome</keyword>
<keyword evidence="1" id="KW-1133">Transmembrane helix</keyword>
<feature type="transmembrane region" description="Helical" evidence="1">
    <location>
        <begin position="377"/>
        <end position="396"/>
    </location>
</feature>
<dbReference type="Proteomes" id="UP001442841">
    <property type="component" value="Chromosome"/>
</dbReference>
<feature type="transmembrane region" description="Helical" evidence="1">
    <location>
        <begin position="536"/>
        <end position="554"/>
    </location>
</feature>
<feature type="transmembrane region" description="Helical" evidence="1">
    <location>
        <begin position="349"/>
        <end position="370"/>
    </location>
</feature>
<feature type="transmembrane region" description="Helical" evidence="1">
    <location>
        <begin position="43"/>
        <end position="62"/>
    </location>
</feature>
<keyword evidence="1" id="KW-0812">Transmembrane</keyword>
<proteinExistence type="predicted"/>
<gene>
    <name evidence="2" type="ORF">AADG42_06435</name>
</gene>
<evidence type="ECO:0000313" key="3">
    <source>
        <dbReference type="Proteomes" id="UP001442841"/>
    </source>
</evidence>
<reference evidence="2 3" key="1">
    <citation type="submission" date="2024-04" db="EMBL/GenBank/DDBJ databases">
        <title>Isolation of an actinomycete strain from pig manure.</title>
        <authorList>
            <person name="Gong T."/>
            <person name="Yu Z."/>
            <person name="An M."/>
            <person name="Wei C."/>
            <person name="Yang W."/>
            <person name="Liu L."/>
        </authorList>
    </citation>
    <scope>NUCLEOTIDE SEQUENCE [LARGE SCALE GENOMIC DNA]</scope>
    <source>
        <strain evidence="2 3">ZF39</strain>
    </source>
</reference>
<feature type="transmembrane region" description="Helical" evidence="1">
    <location>
        <begin position="129"/>
        <end position="149"/>
    </location>
</feature>
<dbReference type="EMBL" id="CP154795">
    <property type="protein sequence ID" value="XAN06952.1"/>
    <property type="molecule type" value="Genomic_DNA"/>
</dbReference>
<feature type="transmembrane region" description="Helical" evidence="1">
    <location>
        <begin position="498"/>
        <end position="516"/>
    </location>
</feature>
<protein>
    <recommendedName>
        <fullName evidence="4">Integral membrane protein</fullName>
    </recommendedName>
</protein>
<feature type="transmembrane region" description="Helical" evidence="1">
    <location>
        <begin position="434"/>
        <end position="451"/>
    </location>
</feature>
<evidence type="ECO:0000256" key="1">
    <source>
        <dbReference type="SAM" id="Phobius"/>
    </source>
</evidence>
<evidence type="ECO:0008006" key="4">
    <source>
        <dbReference type="Google" id="ProtNLM"/>
    </source>
</evidence>